<evidence type="ECO:0000256" key="1">
    <source>
        <dbReference type="ARBA" id="ARBA00006914"/>
    </source>
</evidence>
<dbReference type="InterPro" id="IPR027417">
    <property type="entry name" value="P-loop_NTPase"/>
</dbReference>
<comment type="caution">
    <text evidence="5">The sequence shown here is derived from an EMBL/GenBank/DDBJ whole genome shotgun (WGS) entry which is preliminary data.</text>
</comment>
<dbReference type="GO" id="GO:0005524">
    <property type="term" value="F:ATP binding"/>
    <property type="evidence" value="ECO:0007669"/>
    <property type="project" value="UniProtKB-KW"/>
</dbReference>
<dbReference type="SMART" id="SM00382">
    <property type="entry name" value="AAA"/>
    <property type="match status" value="1"/>
</dbReference>
<comment type="similarity">
    <text evidence="1">Belongs to the AAA ATPase family.</text>
</comment>
<keyword evidence="3" id="KW-0067">ATP-binding</keyword>
<dbReference type="PANTHER" id="PTHR23073">
    <property type="entry name" value="26S PROTEASOME REGULATORY SUBUNIT"/>
    <property type="match status" value="1"/>
</dbReference>
<evidence type="ECO:0000259" key="4">
    <source>
        <dbReference type="SMART" id="SM00382"/>
    </source>
</evidence>
<dbReference type="Pfam" id="PF00004">
    <property type="entry name" value="AAA"/>
    <property type="match status" value="1"/>
</dbReference>
<keyword evidence="2" id="KW-0547">Nucleotide-binding</keyword>
<proteinExistence type="inferred from homology"/>
<dbReference type="RefSeq" id="WP_102205660.1">
    <property type="nucleotide sequence ID" value="NZ_CAWNVR010000662.1"/>
</dbReference>
<dbReference type="CDD" id="cd19481">
    <property type="entry name" value="RecA-like_protease"/>
    <property type="match status" value="1"/>
</dbReference>
<feature type="domain" description="AAA+ ATPase" evidence="4">
    <location>
        <begin position="255"/>
        <end position="383"/>
    </location>
</feature>
<sequence length="471" mass="51643">MSDDMSSLSVNDFGASFKKFLEQVTTSAPTEEPFFKSQLHTHFSEDPRTLPVVSQQFEKSDHPNLQLAIDEYLAQGGCSAQLLGVITPHEHLGVSLSQLVIDTNGGFMSSVQPTPGPVQYVNLPLGNDQLLACVQSGLYLISNGDLHLAVMVRGASDYSFRAGITVEVMASDRSSAEAFLAQLRTSIRRRNIYRGRVISLVQSEDRRSLNVIFHSLPSLNRDQIILPDGLLQRIERQSIGFSQVADKLQAAGRHLKRGILLYGPPGTGKTLTAMYLASQMPDRTIILITGRGMGLIEKSCEMARLLQPATLILEDVDLIAEERSSDKGCSNVVLFELLNQMDGLNEDADVLFVLTTNRPEILESALAARPGRVDTAIEIPLPDASCRRRLFELYGKGLQVSLENLDSFIARTQGVSAAFIRELMRKAALFAADEGQEILICDRHLDEALYELVELGGELTHSILGAGEAFS</sequence>
<dbReference type="InterPro" id="IPR003959">
    <property type="entry name" value="ATPase_AAA_core"/>
</dbReference>
<accession>A0A2N6JXG4</accession>
<dbReference type="SUPFAM" id="SSF52540">
    <property type="entry name" value="P-loop containing nucleoside triphosphate hydrolases"/>
    <property type="match status" value="1"/>
</dbReference>
<evidence type="ECO:0000313" key="5">
    <source>
        <dbReference type="EMBL" id="PLZ85161.1"/>
    </source>
</evidence>
<dbReference type="InterPro" id="IPR050221">
    <property type="entry name" value="26S_Proteasome_ATPase"/>
</dbReference>
<evidence type="ECO:0000256" key="2">
    <source>
        <dbReference type="ARBA" id="ARBA00022741"/>
    </source>
</evidence>
<dbReference type="AlphaFoldDB" id="A0A2N6JXG4"/>
<dbReference type="EMBL" id="NRQW01000533">
    <property type="protein sequence ID" value="PLZ85161.1"/>
    <property type="molecule type" value="Genomic_DNA"/>
</dbReference>
<dbReference type="InterPro" id="IPR003593">
    <property type="entry name" value="AAA+_ATPase"/>
</dbReference>
<dbReference type="Gene3D" id="1.10.8.60">
    <property type="match status" value="1"/>
</dbReference>
<protein>
    <recommendedName>
        <fullName evidence="4">AAA+ ATPase domain-containing protein</fullName>
    </recommendedName>
</protein>
<dbReference type="Proteomes" id="UP000235036">
    <property type="component" value="Unassembled WGS sequence"/>
</dbReference>
<reference evidence="5 6" key="1">
    <citation type="submission" date="2017-08" db="EMBL/GenBank/DDBJ databases">
        <title>Genomes of Fischerella (Mastigocladus) sp. strains.</title>
        <authorList>
            <person name="Miller S.R."/>
        </authorList>
    </citation>
    <scope>NUCLEOTIDE SEQUENCE [LARGE SCALE GENOMIC DNA]</scope>
    <source>
        <strain evidence="5 6">CCMEE 5323</strain>
    </source>
</reference>
<evidence type="ECO:0000256" key="3">
    <source>
        <dbReference type="ARBA" id="ARBA00022840"/>
    </source>
</evidence>
<keyword evidence="6" id="KW-1185">Reference proteome</keyword>
<gene>
    <name evidence="5" type="ORF">CEN44_22890</name>
</gene>
<name>A0A2N6JXG4_FISMU</name>
<evidence type="ECO:0000313" key="6">
    <source>
        <dbReference type="Proteomes" id="UP000235036"/>
    </source>
</evidence>
<dbReference type="Gene3D" id="3.40.50.300">
    <property type="entry name" value="P-loop containing nucleotide triphosphate hydrolases"/>
    <property type="match status" value="1"/>
</dbReference>
<organism evidence="5 6">
    <name type="scientific">Fischerella muscicola CCMEE 5323</name>
    <dbReference type="NCBI Taxonomy" id="2019572"/>
    <lineage>
        <taxon>Bacteria</taxon>
        <taxon>Bacillati</taxon>
        <taxon>Cyanobacteriota</taxon>
        <taxon>Cyanophyceae</taxon>
        <taxon>Nostocales</taxon>
        <taxon>Hapalosiphonaceae</taxon>
        <taxon>Fischerella</taxon>
    </lineage>
</organism>
<dbReference type="GO" id="GO:0016887">
    <property type="term" value="F:ATP hydrolysis activity"/>
    <property type="evidence" value="ECO:0007669"/>
    <property type="project" value="InterPro"/>
</dbReference>